<evidence type="ECO:0000313" key="1">
    <source>
        <dbReference type="EMBL" id="VCU39258.1"/>
    </source>
</evidence>
<gene>
    <name evidence="1" type="ORF">BGT96224V316_LOCUS503</name>
</gene>
<dbReference type="AlphaFoldDB" id="A0A9X9L7Q9"/>
<dbReference type="Proteomes" id="UP000324639">
    <property type="component" value="Chromosome Bgt_-01"/>
</dbReference>
<name>A0A9X9L7Q9_BLUGR</name>
<accession>A0A9X9L7Q9</accession>
<dbReference type="EMBL" id="LR026984">
    <property type="protein sequence ID" value="VCU39258.1"/>
    <property type="molecule type" value="Genomic_DNA"/>
</dbReference>
<proteinExistence type="predicted"/>
<protein>
    <submittedName>
        <fullName evidence="1">Bgt-51782</fullName>
    </submittedName>
</protein>
<reference evidence="1 2" key="1">
    <citation type="submission" date="2018-08" db="EMBL/GenBank/DDBJ databases">
        <authorList>
            <person name="Muller C M."/>
        </authorList>
    </citation>
    <scope>NUCLEOTIDE SEQUENCE [LARGE SCALE GENOMIC DNA]</scope>
</reference>
<evidence type="ECO:0000313" key="2">
    <source>
        <dbReference type="Proteomes" id="UP000324639"/>
    </source>
</evidence>
<keyword evidence="2" id="KW-1185">Reference proteome</keyword>
<organism evidence="1 2">
    <name type="scientific">Blumeria graminis f. sp. tritici</name>
    <dbReference type="NCBI Taxonomy" id="62690"/>
    <lineage>
        <taxon>Eukaryota</taxon>
        <taxon>Fungi</taxon>
        <taxon>Dikarya</taxon>
        <taxon>Ascomycota</taxon>
        <taxon>Pezizomycotina</taxon>
        <taxon>Leotiomycetes</taxon>
        <taxon>Erysiphales</taxon>
        <taxon>Erysiphaceae</taxon>
        <taxon>Blumeria</taxon>
    </lineage>
</organism>
<sequence length="32" mass="3700">MESMNSMSQAIHQLLKDNNLIHRQDFSDLVLA</sequence>